<feature type="repeat" description="ANK" evidence="3">
    <location>
        <begin position="290"/>
        <end position="322"/>
    </location>
</feature>
<feature type="compositionally biased region" description="Low complexity" evidence="4">
    <location>
        <begin position="38"/>
        <end position="68"/>
    </location>
</feature>
<keyword evidence="2 3" id="KW-0040">ANK repeat</keyword>
<feature type="compositionally biased region" description="Basic and acidic residues" evidence="4">
    <location>
        <begin position="619"/>
        <end position="631"/>
    </location>
</feature>
<name>A0A0K2UI89_LEPSM</name>
<sequence length="827" mass="91175">MQKIGVKTLSIIDTISELAQNETLTLAQLSPPVHKKTTTSTPIVSSSSSSSNNISSSSKSDLSPISSVTSSASGNFINGKNHLQSPKKKREEGPSRNIIKETSSKGGMRNGVGHTPDWIREIFDYVRKGNLDNLTTSLQGLESTLIRNITDHAGNNLIHGACLYGHVRLLPFLAQKFGPLDFNGSLSDVNSRGLTPATLAIKLGSSEIVEWLVRQSTASNILLGGRGLSSNGNNNAGDEVGRGTPNGGSSNHGQHSLLHAAAKYGQNELVSWLSDEMIRNEADVDQLDKNGNSPLHVAAKNGNVSTLSTLLHHGANVYLKNDLGLRAADVARISPKGLDAAEFLLLYETSLGVSKEYLTSSQQEENVSTELRDLKTHFKDVLNVSKKLIKERHDICKEFSRILESLKDLQRNITSQLSDTEKRNINNNNTTIDTKKLSETIETSVGSIRDKWSHSQRTWFSANNSADFEHKILKAEEGWSKINKSSESACTKTSSTSSTTSSTSSQDNRYPQRHLRDRLEEIRSSNNTFTSLKIKEHRKLIESEDDYDYEDDGIVDYLSPDESKPGVRQRKKLPTPPTSLNGSMEESVYSSLSNEMYSKIGSPPKGGTLRLSSHGNKISFDDNKRRKRRSREELRQKLKECALSSESAAVIEVIEPTSSEEEEFKKSMMEMNISWGRLVNGRKQAGTTSFRGGKYSQKDLSPTKKLLEMGISASSLASPTNVEYLSDRIEETNSSAGSSNRSSINSLTKKKKSPRPKGSPSVVFTPAPPEEHILPDKLDNEDTIKQKKKKAWYEVVSEDETEVPEVDSLARIISRKGVSSDDDEEIF</sequence>
<reference evidence="5" key="1">
    <citation type="submission" date="2014-05" db="EMBL/GenBank/DDBJ databases">
        <authorList>
            <person name="Chronopoulou M."/>
        </authorList>
    </citation>
    <scope>NUCLEOTIDE SEQUENCE</scope>
    <source>
        <tissue evidence="5">Whole organism</tissue>
    </source>
</reference>
<accession>A0A0K2UI89</accession>
<dbReference type="PROSITE" id="PS50088">
    <property type="entry name" value="ANK_REPEAT"/>
    <property type="match status" value="1"/>
</dbReference>
<dbReference type="PROSITE" id="PS50297">
    <property type="entry name" value="ANK_REP_REGION"/>
    <property type="match status" value="1"/>
</dbReference>
<evidence type="ECO:0000256" key="2">
    <source>
        <dbReference type="ARBA" id="ARBA00023043"/>
    </source>
</evidence>
<feature type="region of interest" description="Disordered" evidence="4">
    <location>
        <begin position="32"/>
        <end position="111"/>
    </location>
</feature>
<dbReference type="Gene3D" id="1.25.40.20">
    <property type="entry name" value="Ankyrin repeat-containing domain"/>
    <property type="match status" value="2"/>
</dbReference>
<feature type="compositionally biased region" description="Polar residues" evidence="4">
    <location>
        <begin position="578"/>
        <end position="596"/>
    </location>
</feature>
<dbReference type="OrthoDB" id="10057496at2759"/>
<evidence type="ECO:0000256" key="1">
    <source>
        <dbReference type="ARBA" id="ARBA00022737"/>
    </source>
</evidence>
<evidence type="ECO:0000256" key="3">
    <source>
        <dbReference type="PROSITE-ProRule" id="PRU00023"/>
    </source>
</evidence>
<protein>
    <submittedName>
        <fullName evidence="5">Uncharacterized protein</fullName>
    </submittedName>
</protein>
<feature type="compositionally biased region" description="Basic and acidic residues" evidence="4">
    <location>
        <begin position="89"/>
        <end position="103"/>
    </location>
</feature>
<dbReference type="AlphaFoldDB" id="A0A0K2UI89"/>
<feature type="region of interest" description="Disordered" evidence="4">
    <location>
        <begin position="484"/>
        <end position="513"/>
    </location>
</feature>
<dbReference type="EMBL" id="HACA01020613">
    <property type="protein sequence ID" value="CDW37974.1"/>
    <property type="molecule type" value="Transcribed_RNA"/>
</dbReference>
<keyword evidence="1" id="KW-0677">Repeat</keyword>
<feature type="region of interest" description="Disordered" evidence="4">
    <location>
        <begin position="232"/>
        <end position="254"/>
    </location>
</feature>
<feature type="compositionally biased region" description="Polar residues" evidence="4">
    <location>
        <begin position="69"/>
        <end position="84"/>
    </location>
</feature>
<dbReference type="PANTHER" id="PTHR24173">
    <property type="entry name" value="ANKYRIN REPEAT CONTAINING"/>
    <property type="match status" value="1"/>
</dbReference>
<dbReference type="SMART" id="SM00248">
    <property type="entry name" value="ANK"/>
    <property type="match status" value="4"/>
</dbReference>
<feature type="region of interest" description="Disordered" evidence="4">
    <location>
        <begin position="552"/>
        <end position="631"/>
    </location>
</feature>
<dbReference type="SUPFAM" id="SSF48403">
    <property type="entry name" value="Ankyrin repeat"/>
    <property type="match status" value="1"/>
</dbReference>
<dbReference type="InterPro" id="IPR002110">
    <property type="entry name" value="Ankyrin_rpt"/>
</dbReference>
<dbReference type="PANTHER" id="PTHR24173:SF74">
    <property type="entry name" value="ANKYRIN REPEAT DOMAIN-CONTAINING PROTEIN 16"/>
    <property type="match status" value="1"/>
</dbReference>
<evidence type="ECO:0000256" key="4">
    <source>
        <dbReference type="SAM" id="MobiDB-lite"/>
    </source>
</evidence>
<feature type="compositionally biased region" description="Low complexity" evidence="4">
    <location>
        <begin position="733"/>
        <end position="746"/>
    </location>
</feature>
<dbReference type="InterPro" id="IPR036770">
    <property type="entry name" value="Ankyrin_rpt-contain_sf"/>
</dbReference>
<proteinExistence type="predicted"/>
<evidence type="ECO:0000313" key="5">
    <source>
        <dbReference type="EMBL" id="CDW37974.1"/>
    </source>
</evidence>
<feature type="compositionally biased region" description="Basic and acidic residues" evidence="4">
    <location>
        <begin position="769"/>
        <end position="782"/>
    </location>
</feature>
<feature type="region of interest" description="Disordered" evidence="4">
    <location>
        <begin position="731"/>
        <end position="782"/>
    </location>
</feature>
<organism evidence="5">
    <name type="scientific">Lepeophtheirus salmonis</name>
    <name type="common">Salmon louse</name>
    <name type="synonym">Caligus salmonis</name>
    <dbReference type="NCBI Taxonomy" id="72036"/>
    <lineage>
        <taxon>Eukaryota</taxon>
        <taxon>Metazoa</taxon>
        <taxon>Ecdysozoa</taxon>
        <taxon>Arthropoda</taxon>
        <taxon>Crustacea</taxon>
        <taxon>Multicrustacea</taxon>
        <taxon>Hexanauplia</taxon>
        <taxon>Copepoda</taxon>
        <taxon>Siphonostomatoida</taxon>
        <taxon>Caligidae</taxon>
        <taxon>Lepeophtheirus</taxon>
    </lineage>
</organism>
<feature type="compositionally biased region" description="Low complexity" evidence="4">
    <location>
        <begin position="485"/>
        <end position="505"/>
    </location>
</feature>
<dbReference type="Pfam" id="PF12796">
    <property type="entry name" value="Ank_2"/>
    <property type="match status" value="1"/>
</dbReference>